<name>A0ABY2KKG4_9RHOB</name>
<dbReference type="InterPro" id="IPR029787">
    <property type="entry name" value="Nucleotide_cyclase"/>
</dbReference>
<dbReference type="Pfam" id="PF00990">
    <property type="entry name" value="GGDEF"/>
    <property type="match status" value="1"/>
</dbReference>
<evidence type="ECO:0000313" key="2">
    <source>
        <dbReference type="EMBL" id="TGD42962.1"/>
    </source>
</evidence>
<proteinExistence type="predicted"/>
<dbReference type="EMBL" id="RPEM01000007">
    <property type="protein sequence ID" value="TGD42962.1"/>
    <property type="molecule type" value="Genomic_DNA"/>
</dbReference>
<dbReference type="PROSITE" id="PS50887">
    <property type="entry name" value="GGDEF"/>
    <property type="match status" value="1"/>
</dbReference>
<dbReference type="SUPFAM" id="SSF55073">
    <property type="entry name" value="Nucleotide cyclase"/>
    <property type="match status" value="1"/>
</dbReference>
<dbReference type="PANTHER" id="PTHR46663:SF2">
    <property type="entry name" value="GGDEF DOMAIN-CONTAINING PROTEIN"/>
    <property type="match status" value="1"/>
</dbReference>
<dbReference type="Gene3D" id="3.30.450.260">
    <property type="entry name" value="Haem NO binding associated domain"/>
    <property type="match status" value="1"/>
</dbReference>
<dbReference type="InterPro" id="IPR043128">
    <property type="entry name" value="Rev_trsase/Diguanyl_cyclase"/>
</dbReference>
<keyword evidence="3" id="KW-1185">Reference proteome</keyword>
<dbReference type="InterPro" id="IPR052163">
    <property type="entry name" value="DGC-Regulatory_Protein"/>
</dbReference>
<dbReference type="InterPro" id="IPR000160">
    <property type="entry name" value="GGDEF_dom"/>
</dbReference>
<protein>
    <submittedName>
        <fullName evidence="2">GGDEF domain-containing protein</fullName>
    </submittedName>
</protein>
<accession>A0ABY2KKG4</accession>
<reference evidence="2 3" key="1">
    <citation type="submission" date="2018-11" db="EMBL/GenBank/DDBJ databases">
        <title>Tabrizicola sp. isolated from sediment of alpine lake.</title>
        <authorList>
            <person name="Liu Z."/>
        </authorList>
    </citation>
    <scope>NUCLEOTIDE SEQUENCE [LARGE SCALE GENOMIC DNA]</scope>
    <source>
        <strain evidence="2 3">DRYC-M-16</strain>
    </source>
</reference>
<dbReference type="InterPro" id="IPR042463">
    <property type="entry name" value="HNOB_dom_associated_sf"/>
</dbReference>
<dbReference type="RefSeq" id="WP_135431573.1">
    <property type="nucleotide sequence ID" value="NZ_RPEM01000007.1"/>
</dbReference>
<dbReference type="Gene3D" id="3.30.70.270">
    <property type="match status" value="1"/>
</dbReference>
<dbReference type="CDD" id="cd01949">
    <property type="entry name" value="GGDEF"/>
    <property type="match status" value="1"/>
</dbReference>
<comment type="caution">
    <text evidence="2">The sequence shown here is derived from an EMBL/GenBank/DDBJ whole genome shotgun (WGS) entry which is preliminary data.</text>
</comment>
<dbReference type="PANTHER" id="PTHR46663">
    <property type="entry name" value="DIGUANYLATE CYCLASE DGCT-RELATED"/>
    <property type="match status" value="1"/>
</dbReference>
<evidence type="ECO:0000259" key="1">
    <source>
        <dbReference type="PROSITE" id="PS50887"/>
    </source>
</evidence>
<feature type="domain" description="GGDEF" evidence="1">
    <location>
        <begin position="200"/>
        <end position="334"/>
    </location>
</feature>
<dbReference type="SMART" id="SM00267">
    <property type="entry name" value="GGDEF"/>
    <property type="match status" value="1"/>
</dbReference>
<evidence type="ECO:0000313" key="3">
    <source>
        <dbReference type="Proteomes" id="UP000297741"/>
    </source>
</evidence>
<organism evidence="2 3">
    <name type="scientific">Pseudotabrizicola sediminis</name>
    <dbReference type="NCBI Taxonomy" id="2486418"/>
    <lineage>
        <taxon>Bacteria</taxon>
        <taxon>Pseudomonadati</taxon>
        <taxon>Pseudomonadota</taxon>
        <taxon>Alphaproteobacteria</taxon>
        <taxon>Rhodobacterales</taxon>
        <taxon>Paracoccaceae</taxon>
        <taxon>Pseudotabrizicola</taxon>
    </lineage>
</organism>
<gene>
    <name evidence="2" type="ORF">EEB11_11865</name>
</gene>
<dbReference type="Proteomes" id="UP000297741">
    <property type="component" value="Unassembled WGS sequence"/>
</dbReference>
<dbReference type="NCBIfam" id="TIGR00254">
    <property type="entry name" value="GGDEF"/>
    <property type="match status" value="1"/>
</dbReference>
<sequence>MDDRRRPDEGHCIPPVGLGIAAMDRLMPMHLHLSAHGRITARGPTLAKIGAGLELVGRNFFDLFEVRRPGGVEVMADLVARQGQRLHLCLRHAGAEFRGLAMTDEAGGIVLNLSFGIGVVDAVRTHGLTDADFAATDLTVELLYLVEVKRAVMGELQRLNQRLQGAKSHAEELALTDTLTGLRNRRALDLALARTVAADKPFALMHLDLDHFKAVNDRLGHAAGDHVLRVVAKVLSNETRAGDLVARVGGDEFVILLPRLTNLSRLTVVADRIIAGIAQPMVFDGQTCQIGASAGLTVSTLYRLRNAQVMQNDADTALYAAKRAGRGRVMAFTPDPGPK</sequence>